<evidence type="ECO:0000256" key="7">
    <source>
        <dbReference type="ARBA" id="ARBA00056288"/>
    </source>
</evidence>
<dbReference type="Pfam" id="PF00632">
    <property type="entry name" value="HECT"/>
    <property type="match status" value="1"/>
</dbReference>
<dbReference type="FunFam" id="3.30.2160.10:FF:000004">
    <property type="entry name" value="probable E3 ubiquitin-protein ligase HERC4 isoform X1"/>
    <property type="match status" value="1"/>
</dbReference>
<dbReference type="InterPro" id="IPR000569">
    <property type="entry name" value="HECT_dom"/>
</dbReference>
<evidence type="ECO:0000256" key="11">
    <source>
        <dbReference type="PROSITE-ProRule" id="PRU00104"/>
    </source>
</evidence>
<dbReference type="Proteomes" id="UP000694406">
    <property type="component" value="Unplaced"/>
</dbReference>
<organism evidence="13 14">
    <name type="scientific">Laticauda laticaudata</name>
    <name type="common">Blue-ringed sea krait</name>
    <name type="synonym">Blue-lipped sea krait</name>
    <dbReference type="NCBI Taxonomy" id="8630"/>
    <lineage>
        <taxon>Eukaryota</taxon>
        <taxon>Metazoa</taxon>
        <taxon>Chordata</taxon>
        <taxon>Craniata</taxon>
        <taxon>Vertebrata</taxon>
        <taxon>Euteleostomi</taxon>
        <taxon>Lepidosauria</taxon>
        <taxon>Squamata</taxon>
        <taxon>Bifurcata</taxon>
        <taxon>Unidentata</taxon>
        <taxon>Episquamata</taxon>
        <taxon>Toxicofera</taxon>
        <taxon>Serpentes</taxon>
        <taxon>Colubroidea</taxon>
        <taxon>Elapidae</taxon>
        <taxon>Laticaudinae</taxon>
        <taxon>Laticauda</taxon>
    </lineage>
</organism>
<dbReference type="PROSITE" id="PS50237">
    <property type="entry name" value="HECT"/>
    <property type="match status" value="1"/>
</dbReference>
<dbReference type="Ensembl" id="ENSLLTT00000019133.1">
    <property type="protein sequence ID" value="ENSLLTP00000018443.1"/>
    <property type="gene ID" value="ENSLLTG00000013882.1"/>
</dbReference>
<evidence type="ECO:0000313" key="14">
    <source>
        <dbReference type="Proteomes" id="UP000694406"/>
    </source>
</evidence>
<dbReference type="PANTHER" id="PTHR45700:SF9">
    <property type="entry name" value="HECT-TYPE E3 UBIQUITIN TRANSFERASE"/>
    <property type="match status" value="1"/>
</dbReference>
<evidence type="ECO:0000256" key="4">
    <source>
        <dbReference type="ARBA" id="ARBA00022553"/>
    </source>
</evidence>
<comment type="pathway">
    <text evidence="2">Protein modification; protein ubiquitination.</text>
</comment>
<dbReference type="Gene3D" id="3.30.2410.10">
    <property type="entry name" value="Hect, E3 ligase catalytic domain"/>
    <property type="match status" value="1"/>
</dbReference>
<dbReference type="FunFam" id="3.30.2410.10:FF:000009">
    <property type="entry name" value="Probable E3 ubiquitin-protein ligase HECTD2"/>
    <property type="match status" value="1"/>
</dbReference>
<dbReference type="SMART" id="SM00119">
    <property type="entry name" value="HECTc"/>
    <property type="match status" value="1"/>
</dbReference>
<evidence type="ECO:0000256" key="6">
    <source>
        <dbReference type="ARBA" id="ARBA00022786"/>
    </source>
</evidence>
<comment type="catalytic activity">
    <reaction evidence="1">
        <text>S-ubiquitinyl-[E2 ubiquitin-conjugating enzyme]-L-cysteine + [acceptor protein]-L-lysine = [E2 ubiquitin-conjugating enzyme]-L-cysteine + N(6)-ubiquitinyl-[acceptor protein]-L-lysine.</text>
        <dbReference type="EC" id="2.3.2.26"/>
    </reaction>
</comment>
<evidence type="ECO:0000256" key="10">
    <source>
        <dbReference type="ARBA" id="ARBA00083730"/>
    </source>
</evidence>
<evidence type="ECO:0000256" key="2">
    <source>
        <dbReference type="ARBA" id="ARBA00004906"/>
    </source>
</evidence>
<evidence type="ECO:0000313" key="13">
    <source>
        <dbReference type="Ensembl" id="ENSLLTP00000018443.1"/>
    </source>
</evidence>
<dbReference type="GO" id="GO:0061630">
    <property type="term" value="F:ubiquitin protein ligase activity"/>
    <property type="evidence" value="ECO:0007669"/>
    <property type="project" value="UniProtKB-EC"/>
</dbReference>
<dbReference type="SUPFAM" id="SSF56204">
    <property type="entry name" value="Hect, E3 ligase catalytic domain"/>
    <property type="match status" value="1"/>
</dbReference>
<keyword evidence="6 11" id="KW-0833">Ubl conjugation pathway</keyword>
<evidence type="ECO:0000256" key="1">
    <source>
        <dbReference type="ARBA" id="ARBA00000885"/>
    </source>
</evidence>
<evidence type="ECO:0000256" key="3">
    <source>
        <dbReference type="ARBA" id="ARBA00012485"/>
    </source>
</evidence>
<dbReference type="AlphaFoldDB" id="A0A8C5SJ34"/>
<evidence type="ECO:0000256" key="9">
    <source>
        <dbReference type="ARBA" id="ARBA00077386"/>
    </source>
</evidence>
<dbReference type="EC" id="2.3.2.26" evidence="3"/>
<dbReference type="CDD" id="cd00078">
    <property type="entry name" value="HECTc"/>
    <property type="match status" value="1"/>
</dbReference>
<feature type="domain" description="HECT" evidence="12">
    <location>
        <begin position="298"/>
        <end position="637"/>
    </location>
</feature>
<dbReference type="GO" id="GO:0000209">
    <property type="term" value="P:protein polyubiquitination"/>
    <property type="evidence" value="ECO:0007669"/>
    <property type="project" value="InterPro"/>
</dbReference>
<sequence>IPFLKTCSLLQRPKSYYGASGLKNMDDIEKAKLTGDWKEIYDFYSKTFDSFPEINTAFKVKLAILSLFFLFSSNIQKCVLKGIINGLLHEWKGIFNLFQNPLFSNTTTYVIFAHLLRQIAALPEDDHRYLIHWLKKMSQKRIKQIIDRIIQFISLRLFPAKPEDLPPMEKCTWWIPSATKVLSLFNASNSLGNPFIPYTDFYNSTLDHIDLMEDYHNWQCYGNSHRFSFCQYPFIISIAAKKVIIQKDSEQQMINIARQSLVDKVSRRQRPDMNMLFLNVKVRRMHLVSDSLDELTRKRADLKKKLKVTFVGEAGLDMGGLTKEWFLLLIRQIFQPDYGMFTYHKDSHCHWFSSLNCDNYSEFRLVGALMGLAVYNSITLDIRFPLCCYKKLLSPPIVPCDLNTPVGIGNVTIDDLCRVMPELAHGLNELLSYEGNVEEDFYSTFQVFQEEFGVIKCYDLKPGGDKIPVTNENRKEYVQLYVDFLLNKSIYKQFAAFYYGFHSVCASYALMLLRPEEVEILVCGSPELDMHALQKHTQYDGYQKTDLTIRNFWEVVLEFPLELQKKLLHFATGSDRVPVGGMGDLSFKISKSEASTNWLPIAHTCFNQLCLPPYKTKKELKQKLTIGISNAEGFGLE</sequence>
<feature type="active site" description="Glycyl thioester intermediate" evidence="11">
    <location>
        <position position="605"/>
    </location>
</feature>
<dbReference type="Gene3D" id="3.90.1750.10">
    <property type="entry name" value="Hect, E3 ligase catalytic domains"/>
    <property type="match status" value="1"/>
</dbReference>
<name>A0A8C5SJ34_LATLA</name>
<keyword evidence="5" id="KW-0808">Transferase</keyword>
<comment type="function">
    <text evidence="7">E3 ubiquitin-protein ligase which accepts ubiquitin from an E2 ubiquitin-conjugating enzyme in the form of a thioester and then directly transfers the ubiquitin to targeted substrates.</text>
</comment>
<proteinExistence type="predicted"/>
<evidence type="ECO:0000256" key="8">
    <source>
        <dbReference type="ARBA" id="ARBA00073484"/>
    </source>
</evidence>
<gene>
    <name evidence="13" type="primary">HECTD2</name>
</gene>
<keyword evidence="14" id="KW-1185">Reference proteome</keyword>
<keyword evidence="4" id="KW-0597">Phosphoprotein</keyword>
<dbReference type="InterPro" id="IPR044611">
    <property type="entry name" value="E3A/B/C-like"/>
</dbReference>
<dbReference type="GeneTree" id="ENSGT00940000157750"/>
<accession>A0A8C5SJ34</accession>
<protein>
    <recommendedName>
        <fullName evidence="8">Probable E3 ubiquitin-protein ligase HECTD2</fullName>
        <ecNumber evidence="3">2.3.2.26</ecNumber>
    </recommendedName>
    <alternativeName>
        <fullName evidence="9">HECT domain-containing protein 2</fullName>
    </alternativeName>
    <alternativeName>
        <fullName evidence="10">HECT-type E3 ubiquitin transferase HECTD2</fullName>
    </alternativeName>
</protein>
<reference evidence="13" key="2">
    <citation type="submission" date="2025-09" db="UniProtKB">
        <authorList>
            <consortium name="Ensembl"/>
        </authorList>
    </citation>
    <scope>IDENTIFICATION</scope>
</reference>
<evidence type="ECO:0000256" key="5">
    <source>
        <dbReference type="ARBA" id="ARBA00022679"/>
    </source>
</evidence>
<dbReference type="PANTHER" id="PTHR45700">
    <property type="entry name" value="UBIQUITIN-PROTEIN LIGASE E3C"/>
    <property type="match status" value="1"/>
</dbReference>
<evidence type="ECO:0000259" key="12">
    <source>
        <dbReference type="PROSITE" id="PS50237"/>
    </source>
</evidence>
<reference evidence="13" key="1">
    <citation type="submission" date="2025-08" db="UniProtKB">
        <authorList>
            <consortium name="Ensembl"/>
        </authorList>
    </citation>
    <scope>IDENTIFICATION</scope>
</reference>
<dbReference type="FunFam" id="3.90.1750.10:FF:000023">
    <property type="entry name" value="probable E3 ubiquitin-protein ligase HECTD2 isoform X2"/>
    <property type="match status" value="1"/>
</dbReference>
<dbReference type="Gene3D" id="3.30.2160.10">
    <property type="entry name" value="Hect, E3 ligase catalytic domain"/>
    <property type="match status" value="1"/>
</dbReference>
<dbReference type="InterPro" id="IPR035983">
    <property type="entry name" value="Hect_E3_ubiquitin_ligase"/>
</dbReference>